<protein>
    <submittedName>
        <fullName evidence="3">Uncharacterized protein</fullName>
    </submittedName>
</protein>
<evidence type="ECO:0000256" key="1">
    <source>
        <dbReference type="SAM" id="MobiDB-lite"/>
    </source>
</evidence>
<feature type="signal peptide" evidence="2">
    <location>
        <begin position="1"/>
        <end position="23"/>
    </location>
</feature>
<feature type="compositionally biased region" description="Polar residues" evidence="1">
    <location>
        <begin position="121"/>
        <end position="140"/>
    </location>
</feature>
<feature type="compositionally biased region" description="Basic and acidic residues" evidence="1">
    <location>
        <begin position="56"/>
        <end position="72"/>
    </location>
</feature>
<reference evidence="3" key="1">
    <citation type="submission" date="2021-02" db="EMBL/GenBank/DDBJ databases">
        <authorList>
            <person name="Nowell W R."/>
        </authorList>
    </citation>
    <scope>NUCLEOTIDE SEQUENCE</scope>
    <source>
        <strain evidence="3">Ploen Becks lab</strain>
    </source>
</reference>
<sequence length="140" mass="16050">MNRQLGIILVLALIASIATLTEAKRRKNHHKNELDKHSGNFTLDHQGSNETSAENHWGKKHDSSEEKPDRPNKPNWTHKPHKPGKPHKPHKGKRPGKPQKPNRPHKENRPEHSELHKEQNTSKSQEAISTHETLTTQIDN</sequence>
<dbReference type="EMBL" id="CAJNOC010001835">
    <property type="protein sequence ID" value="CAF0894539.1"/>
    <property type="molecule type" value="Genomic_DNA"/>
</dbReference>
<comment type="caution">
    <text evidence="3">The sequence shown here is derived from an EMBL/GenBank/DDBJ whole genome shotgun (WGS) entry which is preliminary data.</text>
</comment>
<proteinExistence type="predicted"/>
<name>A0A813Z7N7_9BILA</name>
<organism evidence="3 4">
    <name type="scientific">Brachionus calyciflorus</name>
    <dbReference type="NCBI Taxonomy" id="104777"/>
    <lineage>
        <taxon>Eukaryota</taxon>
        <taxon>Metazoa</taxon>
        <taxon>Spiralia</taxon>
        <taxon>Gnathifera</taxon>
        <taxon>Rotifera</taxon>
        <taxon>Eurotatoria</taxon>
        <taxon>Monogononta</taxon>
        <taxon>Pseudotrocha</taxon>
        <taxon>Ploima</taxon>
        <taxon>Brachionidae</taxon>
        <taxon>Brachionus</taxon>
    </lineage>
</organism>
<evidence type="ECO:0000313" key="3">
    <source>
        <dbReference type="EMBL" id="CAF0894539.1"/>
    </source>
</evidence>
<evidence type="ECO:0000256" key="2">
    <source>
        <dbReference type="SAM" id="SignalP"/>
    </source>
</evidence>
<feature type="compositionally biased region" description="Basic and acidic residues" evidence="1">
    <location>
        <begin position="104"/>
        <end position="120"/>
    </location>
</feature>
<feature type="compositionally biased region" description="Polar residues" evidence="1">
    <location>
        <begin position="39"/>
        <end position="54"/>
    </location>
</feature>
<feature type="compositionally biased region" description="Basic residues" evidence="1">
    <location>
        <begin position="76"/>
        <end position="103"/>
    </location>
</feature>
<dbReference type="AlphaFoldDB" id="A0A813Z7N7"/>
<accession>A0A813Z7N7</accession>
<feature type="chain" id="PRO_5032910660" evidence="2">
    <location>
        <begin position="24"/>
        <end position="140"/>
    </location>
</feature>
<dbReference type="Proteomes" id="UP000663879">
    <property type="component" value="Unassembled WGS sequence"/>
</dbReference>
<evidence type="ECO:0000313" key="4">
    <source>
        <dbReference type="Proteomes" id="UP000663879"/>
    </source>
</evidence>
<keyword evidence="2" id="KW-0732">Signal</keyword>
<feature type="region of interest" description="Disordered" evidence="1">
    <location>
        <begin position="25"/>
        <end position="140"/>
    </location>
</feature>
<gene>
    <name evidence="3" type="ORF">OXX778_LOCUS11083</name>
</gene>
<keyword evidence="4" id="KW-1185">Reference proteome</keyword>